<dbReference type="PATRIC" id="fig|742743.3.peg.1426"/>
<dbReference type="eggNOG" id="COG2378">
    <property type="taxonomic scope" value="Bacteria"/>
</dbReference>
<dbReference type="RefSeq" id="WP_008859893.1">
    <property type="nucleotide sequence ID" value="NZ_JH591188.1"/>
</dbReference>
<dbReference type="InterPro" id="IPR026881">
    <property type="entry name" value="WYL_dom"/>
</dbReference>
<dbReference type="AlphaFoldDB" id="H1D1B1"/>
<dbReference type="HOGENOM" id="CLU_053686_1_0_9"/>
<organism evidence="2 3">
    <name type="scientific">Dialister succinatiphilus YIT 11850</name>
    <dbReference type="NCBI Taxonomy" id="742743"/>
    <lineage>
        <taxon>Bacteria</taxon>
        <taxon>Bacillati</taxon>
        <taxon>Bacillota</taxon>
        <taxon>Negativicutes</taxon>
        <taxon>Veillonellales</taxon>
        <taxon>Veillonellaceae</taxon>
        <taxon>Dialister</taxon>
    </lineage>
</organism>
<evidence type="ECO:0000313" key="2">
    <source>
        <dbReference type="EMBL" id="EHO62807.1"/>
    </source>
</evidence>
<reference evidence="2 3" key="1">
    <citation type="submission" date="2011-11" db="EMBL/GenBank/DDBJ databases">
        <title>The Genome Sequence of Dialister succinatiphilus YIT 11850.</title>
        <authorList>
            <consortium name="The Broad Institute Genome Sequencing Platform"/>
            <person name="Earl A."/>
            <person name="Ward D."/>
            <person name="Feldgarden M."/>
            <person name="Gevers D."/>
            <person name="Morotomi M."/>
            <person name="Young S.K."/>
            <person name="Zeng Q."/>
            <person name="Gargeya S."/>
            <person name="Fitzgerald M."/>
            <person name="Haas B."/>
            <person name="Abouelleil A."/>
            <person name="Alvarado L."/>
            <person name="Arachchi H.M."/>
            <person name="Berlin A."/>
            <person name="Brown A."/>
            <person name="Chapman S.B."/>
            <person name="Dunbar C."/>
            <person name="Gearin G."/>
            <person name="Goldberg J."/>
            <person name="Griggs A."/>
            <person name="Gujja S."/>
            <person name="Heiman D."/>
            <person name="Howarth C."/>
            <person name="Lui A."/>
            <person name="MacDonald P.J.P."/>
            <person name="Montmayeur A."/>
            <person name="Murphy C."/>
            <person name="Neiman D."/>
            <person name="Pearson M."/>
            <person name="Priest M."/>
            <person name="Roberts A."/>
            <person name="Saif S."/>
            <person name="Shea T."/>
            <person name="Sisk P."/>
            <person name="Stolte C."/>
            <person name="Sykes S."/>
            <person name="Wortman J."/>
            <person name="Nusbaum C."/>
            <person name="Birren B."/>
        </authorList>
    </citation>
    <scope>NUCLEOTIDE SEQUENCE [LARGE SCALE GENOMIC DNA]</scope>
    <source>
        <strain evidence="2 3">YIT 11850</strain>
    </source>
</reference>
<comment type="caution">
    <text evidence="2">The sequence shown here is derived from an EMBL/GenBank/DDBJ whole genome shotgun (WGS) entry which is preliminary data.</text>
</comment>
<dbReference type="STRING" id="742743.HMPREF9453_01399"/>
<evidence type="ECO:0000259" key="1">
    <source>
        <dbReference type="Pfam" id="PF13280"/>
    </source>
</evidence>
<dbReference type="PROSITE" id="PS52050">
    <property type="entry name" value="WYL"/>
    <property type="match status" value="1"/>
</dbReference>
<dbReference type="EMBL" id="ADLT01000045">
    <property type="protein sequence ID" value="EHO62807.1"/>
    <property type="molecule type" value="Genomic_DNA"/>
</dbReference>
<accession>H1D1B1</accession>
<dbReference type="Pfam" id="PF13280">
    <property type="entry name" value="WYL"/>
    <property type="match status" value="1"/>
</dbReference>
<evidence type="ECO:0000313" key="3">
    <source>
        <dbReference type="Proteomes" id="UP000003277"/>
    </source>
</evidence>
<feature type="domain" description="WYL" evidence="1">
    <location>
        <begin position="151"/>
        <end position="231"/>
    </location>
</feature>
<gene>
    <name evidence="2" type="ORF">HMPREF9453_01399</name>
</gene>
<keyword evidence="3" id="KW-1185">Reference proteome</keyword>
<name>H1D1B1_9FIRM</name>
<sequence length="347" mass="38807">MAGDKSDRGSKMSIMRIAQVLLRESDRDHPLTQQEILDFMETKYAMTVSRKSIGRNLSRLKEAGLPVVCREVTRVVNGKEAPLALDWYWDHVLSQDDLKVLIDLLYFSHLPAQQVRQLSEKLKRLQSRTFDDGKENIKNLPALGRPGESGEVLALLTRALSQKKQVSFYYDHYEADGKKHHGYTVSGEDKLYRVSPYHLVASDDRYFLLGNEEGSEGISVFKTDMMSQVTVTEEPARLQTSLETVAQGGKLLSSLFAYHGLYTGDPVSCTFEADWHLMSDIVDDFGKAAHLVSARQDLVTVEVTIPASAMKAWALKHAPLVKVTAPSYLVKEVKEAADGLCRLYGAP</sequence>
<protein>
    <recommendedName>
        <fullName evidence="1">WYL domain-containing protein</fullName>
    </recommendedName>
</protein>
<proteinExistence type="predicted"/>
<dbReference type="Proteomes" id="UP000003277">
    <property type="component" value="Unassembled WGS sequence"/>
</dbReference>